<name>A0A919SQ31_9ACTN</name>
<dbReference type="Proteomes" id="UP000680865">
    <property type="component" value="Unassembled WGS sequence"/>
</dbReference>
<dbReference type="AlphaFoldDB" id="A0A919SQ31"/>
<organism evidence="1 2">
    <name type="scientific">Winogradskya consettensis</name>
    <dbReference type="NCBI Taxonomy" id="113560"/>
    <lineage>
        <taxon>Bacteria</taxon>
        <taxon>Bacillati</taxon>
        <taxon>Actinomycetota</taxon>
        <taxon>Actinomycetes</taxon>
        <taxon>Micromonosporales</taxon>
        <taxon>Micromonosporaceae</taxon>
        <taxon>Winogradskya</taxon>
    </lineage>
</organism>
<protein>
    <submittedName>
        <fullName evidence="1">Uncharacterized protein</fullName>
    </submittedName>
</protein>
<dbReference type="EMBL" id="BOQP01000024">
    <property type="protein sequence ID" value="GIM75591.1"/>
    <property type="molecule type" value="Genomic_DNA"/>
</dbReference>
<sequence>MSPMTPSSVHAALRSTLRRLDSWTLSTLNAPNLARTTRNR</sequence>
<proteinExistence type="predicted"/>
<keyword evidence="2" id="KW-1185">Reference proteome</keyword>
<evidence type="ECO:0000313" key="1">
    <source>
        <dbReference type="EMBL" id="GIM75591.1"/>
    </source>
</evidence>
<reference evidence="1" key="1">
    <citation type="submission" date="2021-03" db="EMBL/GenBank/DDBJ databases">
        <title>Whole genome shotgun sequence of Actinoplanes consettensis NBRC 14913.</title>
        <authorList>
            <person name="Komaki H."/>
            <person name="Tamura T."/>
        </authorList>
    </citation>
    <scope>NUCLEOTIDE SEQUENCE</scope>
    <source>
        <strain evidence="1">NBRC 14913</strain>
    </source>
</reference>
<accession>A0A919SQ31</accession>
<comment type="caution">
    <text evidence="1">The sequence shown here is derived from an EMBL/GenBank/DDBJ whole genome shotgun (WGS) entry which is preliminary data.</text>
</comment>
<gene>
    <name evidence="1" type="ORF">Aco04nite_46120</name>
</gene>
<evidence type="ECO:0000313" key="2">
    <source>
        <dbReference type="Proteomes" id="UP000680865"/>
    </source>
</evidence>